<dbReference type="GO" id="GO:0005829">
    <property type="term" value="C:cytosol"/>
    <property type="evidence" value="ECO:0007669"/>
    <property type="project" value="TreeGrafter"/>
</dbReference>
<dbReference type="GO" id="GO:0032993">
    <property type="term" value="C:protein-DNA complex"/>
    <property type="evidence" value="ECO:0007669"/>
    <property type="project" value="TreeGrafter"/>
</dbReference>
<sequence length="228" mass="25721">MYHANILLVEDHQDLAEAVGAYLESSGFIMDYAYDGLSALHLGATQSYDAIILDIMLPGINGLEICARLRTEVRLATPILMLTARDQLDDKLQGFQQGADDYLVKPFDMPELEARLNALIRRQRGELDKAVYKVHDLQLDTRTMQATRQGQAIHLSPTGLRILRILMRESPNLVTREQLEKELWGDLTPDSDTLRSHVYKLRKAIDKPFTEGLLETQPGLGLRLVAPE</sequence>
<evidence type="ECO:0000256" key="2">
    <source>
        <dbReference type="ARBA" id="ARBA00023012"/>
    </source>
</evidence>
<dbReference type="FunFam" id="3.40.50.2300:FF:000001">
    <property type="entry name" value="DNA-binding response regulator PhoB"/>
    <property type="match status" value="1"/>
</dbReference>
<keyword evidence="4 7" id="KW-0238">DNA-binding</keyword>
<keyword evidence="1 6" id="KW-0597">Phosphoprotein</keyword>
<organism evidence="10 11">
    <name type="scientific">Methyloprofundus sedimenti</name>
    <dbReference type="NCBI Taxonomy" id="1420851"/>
    <lineage>
        <taxon>Bacteria</taxon>
        <taxon>Pseudomonadati</taxon>
        <taxon>Pseudomonadota</taxon>
        <taxon>Gammaproteobacteria</taxon>
        <taxon>Methylococcales</taxon>
        <taxon>Methylococcaceae</taxon>
        <taxon>Methyloprofundus</taxon>
    </lineage>
</organism>
<dbReference type="InterPro" id="IPR011006">
    <property type="entry name" value="CheY-like_superfamily"/>
</dbReference>
<dbReference type="Proteomes" id="UP000191980">
    <property type="component" value="Unassembled WGS sequence"/>
</dbReference>
<dbReference type="Pfam" id="PF00486">
    <property type="entry name" value="Trans_reg_C"/>
    <property type="match status" value="1"/>
</dbReference>
<feature type="DNA-binding region" description="OmpR/PhoB-type" evidence="7">
    <location>
        <begin position="129"/>
        <end position="226"/>
    </location>
</feature>
<evidence type="ECO:0000256" key="7">
    <source>
        <dbReference type="PROSITE-ProRule" id="PRU01091"/>
    </source>
</evidence>
<dbReference type="OrthoDB" id="9802426at2"/>
<evidence type="ECO:0000259" key="8">
    <source>
        <dbReference type="PROSITE" id="PS50110"/>
    </source>
</evidence>
<dbReference type="Pfam" id="PF00072">
    <property type="entry name" value="Response_reg"/>
    <property type="match status" value="1"/>
</dbReference>
<dbReference type="PROSITE" id="PS50110">
    <property type="entry name" value="RESPONSE_REGULATORY"/>
    <property type="match status" value="1"/>
</dbReference>
<dbReference type="Gene3D" id="1.10.10.10">
    <property type="entry name" value="Winged helix-like DNA-binding domain superfamily/Winged helix DNA-binding domain"/>
    <property type="match status" value="1"/>
</dbReference>
<evidence type="ECO:0000256" key="6">
    <source>
        <dbReference type="PROSITE-ProRule" id="PRU00169"/>
    </source>
</evidence>
<evidence type="ECO:0000256" key="4">
    <source>
        <dbReference type="ARBA" id="ARBA00023125"/>
    </source>
</evidence>
<dbReference type="RefSeq" id="WP_080523400.1">
    <property type="nucleotide sequence ID" value="NZ_LPUF01000002.1"/>
</dbReference>
<keyword evidence="5" id="KW-0804">Transcription</keyword>
<dbReference type="PROSITE" id="PS51755">
    <property type="entry name" value="OMPR_PHOB"/>
    <property type="match status" value="1"/>
</dbReference>
<dbReference type="Gene3D" id="3.40.50.2300">
    <property type="match status" value="1"/>
</dbReference>
<dbReference type="InterPro" id="IPR036388">
    <property type="entry name" value="WH-like_DNA-bd_sf"/>
</dbReference>
<evidence type="ECO:0000313" key="11">
    <source>
        <dbReference type="Proteomes" id="UP000191980"/>
    </source>
</evidence>
<evidence type="ECO:0000256" key="3">
    <source>
        <dbReference type="ARBA" id="ARBA00023015"/>
    </source>
</evidence>
<dbReference type="SMART" id="SM00862">
    <property type="entry name" value="Trans_reg_C"/>
    <property type="match status" value="1"/>
</dbReference>
<dbReference type="GO" id="GO:0000156">
    <property type="term" value="F:phosphorelay response regulator activity"/>
    <property type="evidence" value="ECO:0007669"/>
    <property type="project" value="TreeGrafter"/>
</dbReference>
<evidence type="ECO:0000256" key="1">
    <source>
        <dbReference type="ARBA" id="ARBA00022553"/>
    </source>
</evidence>
<dbReference type="GO" id="GO:0000976">
    <property type="term" value="F:transcription cis-regulatory region binding"/>
    <property type="evidence" value="ECO:0007669"/>
    <property type="project" value="TreeGrafter"/>
</dbReference>
<feature type="modified residue" description="4-aspartylphosphate" evidence="6">
    <location>
        <position position="54"/>
    </location>
</feature>
<gene>
    <name evidence="10" type="ORF">AU255_12940</name>
</gene>
<evidence type="ECO:0000313" key="10">
    <source>
        <dbReference type="EMBL" id="OQK16020.1"/>
    </source>
</evidence>
<dbReference type="CDD" id="cd00383">
    <property type="entry name" value="trans_reg_C"/>
    <property type="match status" value="1"/>
</dbReference>
<reference evidence="10 11" key="1">
    <citation type="submission" date="2015-12" db="EMBL/GenBank/DDBJ databases">
        <authorList>
            <person name="Shamseldin A."/>
            <person name="Moawad H."/>
            <person name="Abd El-Rahim W.M."/>
            <person name="Sadowsky M.J."/>
        </authorList>
    </citation>
    <scope>NUCLEOTIDE SEQUENCE [LARGE SCALE GENOMIC DNA]</scope>
    <source>
        <strain evidence="10 11">WF1</strain>
    </source>
</reference>
<evidence type="ECO:0000259" key="9">
    <source>
        <dbReference type="PROSITE" id="PS51755"/>
    </source>
</evidence>
<feature type="domain" description="OmpR/PhoB-type" evidence="9">
    <location>
        <begin position="129"/>
        <end position="226"/>
    </location>
</feature>
<accession>A0A1V8M382</accession>
<dbReference type="Gene3D" id="6.10.250.690">
    <property type="match status" value="1"/>
</dbReference>
<keyword evidence="2" id="KW-0902">Two-component regulatory system</keyword>
<feature type="domain" description="Response regulatory" evidence="8">
    <location>
        <begin position="5"/>
        <end position="120"/>
    </location>
</feature>
<protein>
    <submittedName>
        <fullName evidence="10">XRE family transcriptional regulator</fullName>
    </submittedName>
</protein>
<keyword evidence="11" id="KW-1185">Reference proteome</keyword>
<dbReference type="InterPro" id="IPR039420">
    <property type="entry name" value="WalR-like"/>
</dbReference>
<dbReference type="PANTHER" id="PTHR48111:SF22">
    <property type="entry name" value="REGULATOR OF RPOS"/>
    <property type="match status" value="1"/>
</dbReference>
<dbReference type="STRING" id="1420851.AU255_12940"/>
<dbReference type="GO" id="GO:0006355">
    <property type="term" value="P:regulation of DNA-templated transcription"/>
    <property type="evidence" value="ECO:0007669"/>
    <property type="project" value="InterPro"/>
</dbReference>
<dbReference type="EMBL" id="LPUF01000002">
    <property type="protein sequence ID" value="OQK16020.1"/>
    <property type="molecule type" value="Genomic_DNA"/>
</dbReference>
<dbReference type="InterPro" id="IPR001867">
    <property type="entry name" value="OmpR/PhoB-type_DNA-bd"/>
</dbReference>
<dbReference type="SMART" id="SM00448">
    <property type="entry name" value="REC"/>
    <property type="match status" value="1"/>
</dbReference>
<dbReference type="SUPFAM" id="SSF52172">
    <property type="entry name" value="CheY-like"/>
    <property type="match status" value="1"/>
</dbReference>
<dbReference type="FunFam" id="1.10.10.10:FF:000058">
    <property type="entry name" value="DNA-binding response OmpR family regulator"/>
    <property type="match status" value="1"/>
</dbReference>
<name>A0A1V8M382_9GAMM</name>
<dbReference type="PANTHER" id="PTHR48111">
    <property type="entry name" value="REGULATOR OF RPOS"/>
    <property type="match status" value="1"/>
</dbReference>
<evidence type="ECO:0000256" key="5">
    <source>
        <dbReference type="ARBA" id="ARBA00023163"/>
    </source>
</evidence>
<dbReference type="AlphaFoldDB" id="A0A1V8M382"/>
<keyword evidence="3" id="KW-0805">Transcription regulation</keyword>
<dbReference type="InterPro" id="IPR001789">
    <property type="entry name" value="Sig_transdc_resp-reg_receiver"/>
</dbReference>
<comment type="caution">
    <text evidence="10">The sequence shown here is derived from an EMBL/GenBank/DDBJ whole genome shotgun (WGS) entry which is preliminary data.</text>
</comment>
<proteinExistence type="predicted"/>